<dbReference type="KEGG" id="ave:Arcve_0411"/>
<dbReference type="GeneID" id="10393506"/>
<evidence type="ECO:0000313" key="1">
    <source>
        <dbReference type="EMBL" id="AEA46444.1"/>
    </source>
</evidence>
<gene>
    <name evidence="1" type="ordered locus">Arcve_0411</name>
</gene>
<keyword evidence="2" id="KW-1185">Reference proteome</keyword>
<accession>F2KPT7</accession>
<dbReference type="EMBL" id="CP002588">
    <property type="protein sequence ID" value="AEA46444.1"/>
    <property type="molecule type" value="Genomic_DNA"/>
</dbReference>
<evidence type="ECO:0008006" key="3">
    <source>
        <dbReference type="Google" id="ProtNLM"/>
    </source>
</evidence>
<dbReference type="OrthoDB" id="84364at2157"/>
<proteinExistence type="predicted"/>
<evidence type="ECO:0000313" key="2">
    <source>
        <dbReference type="Proteomes" id="UP000008136"/>
    </source>
</evidence>
<organism evidence="1 2">
    <name type="scientific">Archaeoglobus veneficus (strain DSM 11195 / SNP6)</name>
    <dbReference type="NCBI Taxonomy" id="693661"/>
    <lineage>
        <taxon>Archaea</taxon>
        <taxon>Methanobacteriati</taxon>
        <taxon>Methanobacteriota</taxon>
        <taxon>Archaeoglobi</taxon>
        <taxon>Archaeoglobales</taxon>
        <taxon>Archaeoglobaceae</taxon>
        <taxon>Archaeoglobus</taxon>
    </lineage>
</organism>
<dbReference type="Proteomes" id="UP000008136">
    <property type="component" value="Chromosome"/>
</dbReference>
<reference evidence="1 2" key="1">
    <citation type="submission" date="2011-03" db="EMBL/GenBank/DDBJ databases">
        <title>The complete genome of Archaeoglobus veneficus SNP6.</title>
        <authorList>
            <consortium name="US DOE Joint Genome Institute (JGI-PGF)"/>
            <person name="Lucas S."/>
            <person name="Copeland A."/>
            <person name="Lapidus A."/>
            <person name="Bruce D."/>
            <person name="Goodwin L."/>
            <person name="Pitluck S."/>
            <person name="Kyrpides N."/>
            <person name="Mavromatis K."/>
            <person name="Pagani I."/>
            <person name="Ivanova N."/>
            <person name="Mikhailova N."/>
            <person name="Lu M."/>
            <person name="Detter J.C."/>
            <person name="Tapia R."/>
            <person name="Han C."/>
            <person name="Land M."/>
            <person name="Hauser L."/>
            <person name="Markowitz V."/>
            <person name="Cheng J.-F."/>
            <person name="Hugenholtz P."/>
            <person name="Woyke T."/>
            <person name="Wu D."/>
            <person name="Spring S."/>
            <person name="Brambilla E."/>
            <person name="Klenk H.-P."/>
            <person name="Eisen J.A."/>
        </authorList>
    </citation>
    <scope>NUCLEOTIDE SEQUENCE [LARGE SCALE GENOMIC DNA]</scope>
    <source>
        <strain>SNP6</strain>
    </source>
</reference>
<protein>
    <recommendedName>
        <fullName evidence="3">Nucleic acid-binding protein</fullName>
    </recommendedName>
</protein>
<dbReference type="InterPro" id="IPR018652">
    <property type="entry name" value="DUF2082_NA-bd_Znr"/>
</dbReference>
<dbReference type="Pfam" id="PF09855">
    <property type="entry name" value="Zn_ribbon_13"/>
    <property type="match status" value="1"/>
</dbReference>
<name>F2KPT7_ARCVS</name>
<dbReference type="AlphaFoldDB" id="F2KPT7"/>
<dbReference type="HOGENOM" id="CLU_2629506_0_0_2"/>
<dbReference type="eggNOG" id="arCOG05073">
    <property type="taxonomic scope" value="Archaea"/>
</dbReference>
<dbReference type="RefSeq" id="WP_013683118.1">
    <property type="nucleotide sequence ID" value="NC_015320.1"/>
</dbReference>
<sequence length="77" mass="8860">MSLPPALNAQNVVCREQWSKKLAMTGASLLDRWMDWQRNKYYFVTCSNCGYTEVYDAEVLEGKKGKLDDIFDLIFGS</sequence>